<reference evidence="2 3" key="1">
    <citation type="journal article" date="2019" name="New Phytol.">
        <title>Comparative genomics reveals unique wood-decay strategies and fruiting body development in the Schizophyllaceae.</title>
        <authorList>
            <person name="Almasi E."/>
            <person name="Sahu N."/>
            <person name="Krizsan K."/>
            <person name="Balint B."/>
            <person name="Kovacs G.M."/>
            <person name="Kiss B."/>
            <person name="Cseklye J."/>
            <person name="Drula E."/>
            <person name="Henrissat B."/>
            <person name="Nagy I."/>
            <person name="Chovatia M."/>
            <person name="Adam C."/>
            <person name="LaButti K."/>
            <person name="Lipzen A."/>
            <person name="Riley R."/>
            <person name="Grigoriev I.V."/>
            <person name="Nagy L.G."/>
        </authorList>
    </citation>
    <scope>NUCLEOTIDE SEQUENCE [LARGE SCALE GENOMIC DNA]</scope>
    <source>
        <strain evidence="2 3">NL-1724</strain>
    </source>
</reference>
<name>A0A550CFF3_9AGAR</name>
<sequence length="488" mass="54493">MIQNLPIELILAVLQVTPAIDIISIRKTCRLIRDASYQKSLWISVLLSVCIEHDMLVGGNGFMGIPLARLEHAATAPARFLALVPEQPFIGDVDEEGTEPYFLPIRSTLFLSDPADLDMMDPQSALLVRGGRFLVVACRGHLRLWDLWRDHADSDPVTSQVVIPLPDDSDLQCEDYWFGNGGQLFVALSVHDNARPFVYAALLVYGINTHAVTPVFKKVNELRLAGRSRLRYRHRRGTRIAYTRAGAQELAGVWDYESGNGLMWRAEGPGASHITLTSSAVICNSRAAIDIYKLPPGASPMRIDENVVPWRRLPRCSAQYAWYHTPRRDLRSDEPALSFWRDKQLMHTFASTPKTEISVVRLPLPRAYNMNSRGTHIGTSLVSTHWHIPDLGETALRTVLAAFVPQPQTTAEEQDAESNWSCSAAGSNCAHLPSEIGRTVGLLNNVDVDTTRMQLDPTSGTLVYRSRSDFSKIYVTRYLNEPATLHRS</sequence>
<dbReference type="InterPro" id="IPR036047">
    <property type="entry name" value="F-box-like_dom_sf"/>
</dbReference>
<dbReference type="SUPFAM" id="SSF81383">
    <property type="entry name" value="F-box domain"/>
    <property type="match status" value="1"/>
</dbReference>
<dbReference type="AlphaFoldDB" id="A0A550CFF3"/>
<dbReference type="PROSITE" id="PS50181">
    <property type="entry name" value="FBOX"/>
    <property type="match status" value="1"/>
</dbReference>
<protein>
    <recommendedName>
        <fullName evidence="1">F-box domain-containing protein</fullName>
    </recommendedName>
</protein>
<dbReference type="OrthoDB" id="2688364at2759"/>
<evidence type="ECO:0000259" key="1">
    <source>
        <dbReference type="PROSITE" id="PS50181"/>
    </source>
</evidence>
<dbReference type="EMBL" id="VDMD01000009">
    <property type="protein sequence ID" value="TRM63535.1"/>
    <property type="molecule type" value="Genomic_DNA"/>
</dbReference>
<evidence type="ECO:0000313" key="2">
    <source>
        <dbReference type="EMBL" id="TRM63535.1"/>
    </source>
</evidence>
<evidence type="ECO:0000313" key="3">
    <source>
        <dbReference type="Proteomes" id="UP000320762"/>
    </source>
</evidence>
<gene>
    <name evidence="2" type="ORF">BD626DRAFT_494604</name>
</gene>
<comment type="caution">
    <text evidence="2">The sequence shown here is derived from an EMBL/GenBank/DDBJ whole genome shotgun (WGS) entry which is preliminary data.</text>
</comment>
<feature type="domain" description="F-box" evidence="1">
    <location>
        <begin position="1"/>
        <end position="45"/>
    </location>
</feature>
<dbReference type="Pfam" id="PF00646">
    <property type="entry name" value="F-box"/>
    <property type="match status" value="1"/>
</dbReference>
<keyword evidence="3" id="KW-1185">Reference proteome</keyword>
<dbReference type="InterPro" id="IPR001810">
    <property type="entry name" value="F-box_dom"/>
</dbReference>
<proteinExistence type="predicted"/>
<dbReference type="Proteomes" id="UP000320762">
    <property type="component" value="Unassembled WGS sequence"/>
</dbReference>
<organism evidence="2 3">
    <name type="scientific">Schizophyllum amplum</name>
    <dbReference type="NCBI Taxonomy" id="97359"/>
    <lineage>
        <taxon>Eukaryota</taxon>
        <taxon>Fungi</taxon>
        <taxon>Dikarya</taxon>
        <taxon>Basidiomycota</taxon>
        <taxon>Agaricomycotina</taxon>
        <taxon>Agaricomycetes</taxon>
        <taxon>Agaricomycetidae</taxon>
        <taxon>Agaricales</taxon>
        <taxon>Schizophyllaceae</taxon>
        <taxon>Schizophyllum</taxon>
    </lineage>
</organism>
<accession>A0A550CFF3</accession>